<sequence>MKYEMLVNILDKIRMEAPANLEKTYKPNPDEMEKINAARARAFIHLFLKVNFGLMEFKEREKNITDSSYDGGIDGYYIDKEDRLVYLIQSKFRTTKTNFESKDISYDEILCMDVERILKGESHDEAGNEYNGKIKQLQRELSETDNITKFNYKIIILANLKDIQPARLRKLTDGYNADVFDYTRTYNELVFPVISETLFTAHDICIPIDLSAKNAGSKISYTVKTKASTCEITVLFVPVLEIAKIMSKYKNSILKYNPRSYLEFQGQAVNASIRKTVIDNNTNEFALYNNGITMISDDTSINERIGQKNKAQLSIKNPQIINGGQTSYILSRIYEETPVEKLEDTFNEKEVLLKIITLIDNDSDENKLELIEAVSEATNKQTPVINADKFANEPIHQQIQRSLFDHFGMLYERKRGEFADGLNFGYITSNQVIERNFFLRIYFAANGDINLGSQKKLFQKNPERKLKIDDEKIRKFYIGHHLFDELTKRLRTRKQHLNIKRIDKSYYGKIHLYNVLFPESTIDDINNNINTLENAWVDFMRFALKENEGIKKLWIGGSNFNEDKYYNSERLETDLHFYIKNIL</sequence>
<name>A0ACD5ITM0_9ENTR</name>
<reference evidence="1" key="1">
    <citation type="submission" date="2025-05" db="EMBL/GenBank/DDBJ databases">
        <title>FDA Reference Genome datasets for Cronobacter.</title>
        <authorList>
            <person name="Gopinath G.R."/>
        </authorList>
    </citation>
    <scope>NUCLEOTIDE SEQUENCE</scope>
    <source>
        <strain evidence="1">MOD1-Sh41s</strain>
    </source>
</reference>
<evidence type="ECO:0000313" key="2">
    <source>
        <dbReference type="Proteomes" id="UP000244623"/>
    </source>
</evidence>
<evidence type="ECO:0000313" key="1">
    <source>
        <dbReference type="EMBL" id="XSF54888.1"/>
    </source>
</evidence>
<organism evidence="1 2">
    <name type="scientific">Cronobacter turicensis</name>
    <dbReference type="NCBI Taxonomy" id="413502"/>
    <lineage>
        <taxon>Bacteria</taxon>
        <taxon>Pseudomonadati</taxon>
        <taxon>Pseudomonadota</taxon>
        <taxon>Gammaproteobacteria</taxon>
        <taxon>Enterobacterales</taxon>
        <taxon>Enterobacteriaceae</taxon>
        <taxon>Cronobacter</taxon>
    </lineage>
</organism>
<gene>
    <name evidence="1" type="ORF">BS411_002910</name>
</gene>
<dbReference type="Proteomes" id="UP000244623">
    <property type="component" value="Chromosome"/>
</dbReference>
<dbReference type="EMBL" id="CP187984">
    <property type="protein sequence ID" value="XSF54888.1"/>
    <property type="molecule type" value="Genomic_DNA"/>
</dbReference>
<accession>A0ACD5ITM0</accession>
<protein>
    <submittedName>
        <fullName evidence="1">AIPR family protein</fullName>
    </submittedName>
</protein>
<proteinExistence type="predicted"/>